<keyword evidence="2" id="KW-1185">Reference proteome</keyword>
<sequence>MDDEVVWSDVLPAHDLLVFEWVKTGQDMDNALRDWLTVNVTHDTTASLPEWRAGAEAPEGEEFPFVPDESLDQEAYAALRARSLPLICYVQGMESLTCLTREGADTPLRRIGIQMFPG</sequence>
<dbReference type="RefSeq" id="WP_149890795.1">
    <property type="nucleotide sequence ID" value="NZ_JBHUFA010000001.1"/>
</dbReference>
<dbReference type="Proteomes" id="UP001597327">
    <property type="component" value="Unassembled WGS sequence"/>
</dbReference>
<protein>
    <submittedName>
        <fullName evidence="1">Uncharacterized protein</fullName>
    </submittedName>
</protein>
<gene>
    <name evidence="1" type="ORF">ACFSC7_08080</name>
</gene>
<organism evidence="1 2">
    <name type="scientific">Roseibium aestuarii</name>
    <dbReference type="NCBI Taxonomy" id="2600299"/>
    <lineage>
        <taxon>Bacteria</taxon>
        <taxon>Pseudomonadati</taxon>
        <taxon>Pseudomonadota</taxon>
        <taxon>Alphaproteobacteria</taxon>
        <taxon>Hyphomicrobiales</taxon>
        <taxon>Stappiaceae</taxon>
        <taxon>Roseibium</taxon>
    </lineage>
</organism>
<evidence type="ECO:0000313" key="2">
    <source>
        <dbReference type="Proteomes" id="UP001597327"/>
    </source>
</evidence>
<name>A0ABW4JTL3_9HYPH</name>
<accession>A0ABW4JTL3</accession>
<proteinExistence type="predicted"/>
<comment type="caution">
    <text evidence="1">The sequence shown here is derived from an EMBL/GenBank/DDBJ whole genome shotgun (WGS) entry which is preliminary data.</text>
</comment>
<evidence type="ECO:0000313" key="1">
    <source>
        <dbReference type="EMBL" id="MFD1695472.1"/>
    </source>
</evidence>
<dbReference type="EMBL" id="JBHUFA010000001">
    <property type="protein sequence ID" value="MFD1695472.1"/>
    <property type="molecule type" value="Genomic_DNA"/>
</dbReference>
<reference evidence="2" key="1">
    <citation type="journal article" date="2019" name="Int. J. Syst. Evol. Microbiol.">
        <title>The Global Catalogue of Microorganisms (GCM) 10K type strain sequencing project: providing services to taxonomists for standard genome sequencing and annotation.</title>
        <authorList>
            <consortium name="The Broad Institute Genomics Platform"/>
            <consortium name="The Broad Institute Genome Sequencing Center for Infectious Disease"/>
            <person name="Wu L."/>
            <person name="Ma J."/>
        </authorList>
    </citation>
    <scope>NUCLEOTIDE SEQUENCE [LARGE SCALE GENOMIC DNA]</scope>
    <source>
        <strain evidence="2">JCM 3369</strain>
    </source>
</reference>